<accession>A0A836I035</accession>
<evidence type="ECO:0000256" key="2">
    <source>
        <dbReference type="SAM" id="Phobius"/>
    </source>
</evidence>
<dbReference type="RefSeq" id="XP_067755863.1">
    <property type="nucleotide sequence ID" value="XM_067899624.1"/>
</dbReference>
<feature type="compositionally biased region" description="Polar residues" evidence="1">
    <location>
        <begin position="7"/>
        <end position="24"/>
    </location>
</feature>
<reference evidence="3 4" key="1">
    <citation type="submission" date="2021-02" db="EMBL/GenBank/DDBJ databases">
        <title>Porcisia hertigi Genome sequencing and assembly.</title>
        <authorList>
            <person name="Almutairi H."/>
            <person name="Gatherer D."/>
        </authorList>
    </citation>
    <scope>NUCLEOTIDE SEQUENCE [LARGE SCALE GENOMIC DNA]</scope>
    <source>
        <strain evidence="3 4">C119</strain>
    </source>
</reference>
<dbReference type="GeneID" id="94289701"/>
<proteinExistence type="predicted"/>
<evidence type="ECO:0000256" key="1">
    <source>
        <dbReference type="SAM" id="MobiDB-lite"/>
    </source>
</evidence>
<keyword evidence="2" id="KW-1133">Transmembrane helix</keyword>
<feature type="transmembrane region" description="Helical" evidence="2">
    <location>
        <begin position="48"/>
        <end position="70"/>
    </location>
</feature>
<dbReference type="AlphaFoldDB" id="A0A836I035"/>
<keyword evidence="2" id="KW-0812">Transmembrane</keyword>
<gene>
    <name evidence="3" type="ORF">JKF63_03623</name>
</gene>
<dbReference type="EMBL" id="JAFJZO010000028">
    <property type="protein sequence ID" value="KAG5500529.1"/>
    <property type="molecule type" value="Genomic_DNA"/>
</dbReference>
<protein>
    <submittedName>
        <fullName evidence="3">Uncharacterized protein</fullName>
    </submittedName>
</protein>
<dbReference type="Proteomes" id="UP000674318">
    <property type="component" value="Chromosome 28"/>
</dbReference>
<keyword evidence="2" id="KW-0472">Membrane</keyword>
<dbReference type="OrthoDB" id="258333at2759"/>
<feature type="transmembrane region" description="Helical" evidence="2">
    <location>
        <begin position="76"/>
        <end position="97"/>
    </location>
</feature>
<keyword evidence="4" id="KW-1185">Reference proteome</keyword>
<comment type="caution">
    <text evidence="3">The sequence shown here is derived from an EMBL/GenBank/DDBJ whole genome shotgun (WGS) entry which is preliminary data.</text>
</comment>
<feature type="region of interest" description="Disordered" evidence="1">
    <location>
        <begin position="1"/>
        <end position="27"/>
    </location>
</feature>
<sequence>MEPTGELSASPQRLDQTPGSSQSGVAVAAGMPTGHTEPMRLDERILPIVYSVTYCVCFLLVYAFMMYVIIESSTWRGPMILWALFIPTFVFSLWRCLPSEKRFLEAKSEKIVSLRCGGFYALAEPTPLSGGTG</sequence>
<organism evidence="3 4">
    <name type="scientific">Porcisia hertigi</name>
    <dbReference type="NCBI Taxonomy" id="2761500"/>
    <lineage>
        <taxon>Eukaryota</taxon>
        <taxon>Discoba</taxon>
        <taxon>Euglenozoa</taxon>
        <taxon>Kinetoplastea</taxon>
        <taxon>Metakinetoplastina</taxon>
        <taxon>Trypanosomatida</taxon>
        <taxon>Trypanosomatidae</taxon>
        <taxon>Leishmaniinae</taxon>
        <taxon>Porcisia</taxon>
    </lineage>
</organism>
<name>A0A836I035_9TRYP</name>
<dbReference type="KEGG" id="phet:94289701"/>
<evidence type="ECO:0000313" key="4">
    <source>
        <dbReference type="Proteomes" id="UP000674318"/>
    </source>
</evidence>
<evidence type="ECO:0000313" key="3">
    <source>
        <dbReference type="EMBL" id="KAG5500529.1"/>
    </source>
</evidence>